<protein>
    <submittedName>
        <fullName evidence="2">Uncharacterized protein</fullName>
    </submittedName>
</protein>
<name>A0A5N6KM79_MONLA</name>
<evidence type="ECO:0000256" key="1">
    <source>
        <dbReference type="SAM" id="MobiDB-lite"/>
    </source>
</evidence>
<accession>A0A5N6KM79</accession>
<comment type="caution">
    <text evidence="2">The sequence shown here is derived from an EMBL/GenBank/DDBJ whole genome shotgun (WGS) entry which is preliminary data.</text>
</comment>
<dbReference type="EMBL" id="VIGI01000001">
    <property type="protein sequence ID" value="KAB8304944.1"/>
    <property type="molecule type" value="Genomic_DNA"/>
</dbReference>
<proteinExistence type="predicted"/>
<sequence>MTIPNKTILIALVSTSKRLSQYKRQTRTRQDPNLVACLRLRIRKSNLTTHRNVERATRAGQLKSPPVPFFQRPHVSAQELAPLVHSGEIVGIDTPPSAVVPIERAAPPKGSTARAHKAFQSISTACKWAAEILTDCSSEPTAETASTRSPDPDSPDCVLNCRAPLSAPEAAKSEHSKILRMTASTTTSGVTSEKFGTQDGRPGCSEPNFGPIMQR</sequence>
<feature type="region of interest" description="Disordered" evidence="1">
    <location>
        <begin position="168"/>
        <end position="215"/>
    </location>
</feature>
<dbReference type="AlphaFoldDB" id="A0A5N6KM79"/>
<dbReference type="Proteomes" id="UP000326757">
    <property type="component" value="Unassembled WGS sequence"/>
</dbReference>
<evidence type="ECO:0000313" key="2">
    <source>
        <dbReference type="EMBL" id="KAB8304944.1"/>
    </source>
</evidence>
<keyword evidence="3" id="KW-1185">Reference proteome</keyword>
<organism evidence="2 3">
    <name type="scientific">Monilinia laxa</name>
    <name type="common">Brown rot fungus</name>
    <name type="synonym">Sclerotinia laxa</name>
    <dbReference type="NCBI Taxonomy" id="61186"/>
    <lineage>
        <taxon>Eukaryota</taxon>
        <taxon>Fungi</taxon>
        <taxon>Dikarya</taxon>
        <taxon>Ascomycota</taxon>
        <taxon>Pezizomycotina</taxon>
        <taxon>Leotiomycetes</taxon>
        <taxon>Helotiales</taxon>
        <taxon>Sclerotiniaceae</taxon>
        <taxon>Monilinia</taxon>
    </lineage>
</organism>
<reference evidence="2 3" key="1">
    <citation type="submission" date="2019-06" db="EMBL/GenBank/DDBJ databases">
        <title>Genome Sequence of the Brown Rot Fungal Pathogen Monilinia laxa.</title>
        <authorList>
            <person name="De Miccolis Angelini R.M."/>
            <person name="Landi L."/>
            <person name="Abate D."/>
            <person name="Pollastro S."/>
            <person name="Romanazzi G."/>
            <person name="Faretra F."/>
        </authorList>
    </citation>
    <scope>NUCLEOTIDE SEQUENCE [LARGE SCALE GENOMIC DNA]</scope>
    <source>
        <strain evidence="2 3">Mlax316</strain>
    </source>
</reference>
<evidence type="ECO:0000313" key="3">
    <source>
        <dbReference type="Proteomes" id="UP000326757"/>
    </source>
</evidence>
<dbReference type="OrthoDB" id="10481751at2759"/>
<feature type="compositionally biased region" description="Polar residues" evidence="1">
    <location>
        <begin position="182"/>
        <end position="195"/>
    </location>
</feature>
<gene>
    <name evidence="2" type="ORF">EYC80_004261</name>
</gene>